<dbReference type="Proteomes" id="UP000546970">
    <property type="component" value="Unassembled WGS sequence"/>
</dbReference>
<dbReference type="AlphaFoldDB" id="A0A7X9UDG9"/>
<dbReference type="EMBL" id="JABBCP010000007">
    <property type="protein sequence ID" value="NMF56368.1"/>
    <property type="molecule type" value="Genomic_DNA"/>
</dbReference>
<dbReference type="GeneID" id="98650924"/>
<evidence type="ECO:0000313" key="2">
    <source>
        <dbReference type="EMBL" id="NMF56368.1"/>
    </source>
</evidence>
<dbReference type="PROSITE" id="PS51257">
    <property type="entry name" value="PROKAR_LIPOPROTEIN"/>
    <property type="match status" value="1"/>
</dbReference>
<dbReference type="RefSeq" id="WP_022387617.1">
    <property type="nucleotide sequence ID" value="NZ_JABBCP010000007.1"/>
</dbReference>
<evidence type="ECO:0000256" key="1">
    <source>
        <dbReference type="SAM" id="SignalP"/>
    </source>
</evidence>
<gene>
    <name evidence="2" type="ORF">HF320_08545</name>
</gene>
<protein>
    <recommendedName>
        <fullName evidence="4">Lipoprotein</fullName>
    </recommendedName>
</protein>
<feature type="signal peptide" evidence="1">
    <location>
        <begin position="1"/>
        <end position="22"/>
    </location>
</feature>
<evidence type="ECO:0000313" key="3">
    <source>
        <dbReference type="Proteomes" id="UP000546970"/>
    </source>
</evidence>
<sequence>MKKKLTTLALILIAALSMLALCACNNGPSSEEVIREGLSGELDTIVNKKGDDWDEMISDIEDEADLSQFGIDAEEFVNVLFDGFDYEITSVDVDEEDDTAVAHVTLTSKSMKDVMTALQQAADDFMGDPNNYAGLSEDELYKKVGELMMDAIRGVETQNVDVDLECERDEDGNWTEADSVADEITNALMS</sequence>
<keyword evidence="1" id="KW-0732">Signal</keyword>
<proteinExistence type="predicted"/>
<accession>A0A7X9UDG9</accession>
<comment type="caution">
    <text evidence="2">The sequence shown here is derived from an EMBL/GenBank/DDBJ whole genome shotgun (WGS) entry which is preliminary data.</text>
</comment>
<evidence type="ECO:0008006" key="4">
    <source>
        <dbReference type="Google" id="ProtNLM"/>
    </source>
</evidence>
<feature type="chain" id="PRO_5039064403" description="Lipoprotein" evidence="1">
    <location>
        <begin position="23"/>
        <end position="190"/>
    </location>
</feature>
<name>A0A7X9UDG9_9ACTN</name>
<reference evidence="2 3" key="1">
    <citation type="submission" date="2020-04" db="EMBL/GenBank/DDBJ databases">
        <title>Collinsella sp. KGMB02528 nov., an anaerobic actinobacterium isolated from human feces.</title>
        <authorList>
            <person name="Han K.-I."/>
            <person name="Eom M.K."/>
            <person name="Kim J.-S."/>
            <person name="Lee K.C."/>
            <person name="Suh M.K."/>
            <person name="Park S.-H."/>
            <person name="Lee J.H."/>
            <person name="Kang S.W."/>
            <person name="Park J.-E."/>
            <person name="Oh B.S."/>
            <person name="Yu S.Y."/>
            <person name="Choi S.-H."/>
            <person name="Lee D.H."/>
            <person name="Yoon H."/>
            <person name="Kim B.-Y."/>
            <person name="Lee J.H."/>
            <person name="Lee J.-S."/>
        </authorList>
    </citation>
    <scope>NUCLEOTIDE SEQUENCE [LARGE SCALE GENOMIC DNA]</scope>
    <source>
        <strain evidence="2 3">KGMB02528</strain>
    </source>
</reference>
<keyword evidence="3" id="KW-1185">Reference proteome</keyword>
<organism evidence="2 3">
    <name type="scientific">Collinsella acetigenes</name>
    <dbReference type="NCBI Taxonomy" id="2713419"/>
    <lineage>
        <taxon>Bacteria</taxon>
        <taxon>Bacillati</taxon>
        <taxon>Actinomycetota</taxon>
        <taxon>Coriobacteriia</taxon>
        <taxon>Coriobacteriales</taxon>
        <taxon>Coriobacteriaceae</taxon>
        <taxon>Collinsella</taxon>
    </lineage>
</organism>